<dbReference type="Proteomes" id="UP001596321">
    <property type="component" value="Unassembled WGS sequence"/>
</dbReference>
<comment type="caution">
    <text evidence="2">The sequence shown here is derived from an EMBL/GenBank/DDBJ whole genome shotgun (WGS) entry which is preliminary data.</text>
</comment>
<feature type="compositionally biased region" description="Basic and acidic residues" evidence="1">
    <location>
        <begin position="148"/>
        <end position="157"/>
    </location>
</feature>
<feature type="region of interest" description="Disordered" evidence="1">
    <location>
        <begin position="128"/>
        <end position="157"/>
    </location>
</feature>
<accession>A0ABW1Y3I0</accession>
<evidence type="ECO:0000313" key="3">
    <source>
        <dbReference type="Proteomes" id="UP001596321"/>
    </source>
</evidence>
<evidence type="ECO:0000313" key="2">
    <source>
        <dbReference type="EMBL" id="MFC6505022.1"/>
    </source>
</evidence>
<proteinExistence type="predicted"/>
<sequence length="157" mass="17566">MGEQSSVPMGSVRTRSVGRRAATLAHLLRSDLLSEAWTAPRPVREERATLRHRAQLVRLRTLLRNRIHAVSAHHGCDRAAGCWSAPGRIWLIELPLPCASRQVIEDLLETIDALQVIIDRAGRLLGQRSQRRPAGEGTHGAAWRRTARRDDHRCGGR</sequence>
<name>A0ABW1Y3I0_STRPL</name>
<evidence type="ECO:0000256" key="1">
    <source>
        <dbReference type="SAM" id="MobiDB-lite"/>
    </source>
</evidence>
<dbReference type="RefSeq" id="WP_162602147.1">
    <property type="nucleotide sequence ID" value="NZ_BMUJ01000003.1"/>
</dbReference>
<organism evidence="2 3">
    <name type="scientific">Streptomyces plicatus</name>
    <dbReference type="NCBI Taxonomy" id="1922"/>
    <lineage>
        <taxon>Bacteria</taxon>
        <taxon>Bacillati</taxon>
        <taxon>Actinomycetota</taxon>
        <taxon>Actinomycetes</taxon>
        <taxon>Kitasatosporales</taxon>
        <taxon>Streptomycetaceae</taxon>
        <taxon>Streptomyces</taxon>
        <taxon>Streptomyces rochei group</taxon>
    </lineage>
</organism>
<evidence type="ECO:0008006" key="4">
    <source>
        <dbReference type="Google" id="ProtNLM"/>
    </source>
</evidence>
<keyword evidence="3" id="KW-1185">Reference proteome</keyword>
<protein>
    <recommendedName>
        <fullName evidence="4">Transposase</fullName>
    </recommendedName>
</protein>
<dbReference type="EMBL" id="JBHSUW010000001">
    <property type="protein sequence ID" value="MFC6505022.1"/>
    <property type="molecule type" value="Genomic_DNA"/>
</dbReference>
<reference evidence="3" key="1">
    <citation type="journal article" date="2019" name="Int. J. Syst. Evol. Microbiol.">
        <title>The Global Catalogue of Microorganisms (GCM) 10K type strain sequencing project: providing services to taxonomists for standard genome sequencing and annotation.</title>
        <authorList>
            <consortium name="The Broad Institute Genomics Platform"/>
            <consortium name="The Broad Institute Genome Sequencing Center for Infectious Disease"/>
            <person name="Wu L."/>
            <person name="Ma J."/>
        </authorList>
    </citation>
    <scope>NUCLEOTIDE SEQUENCE [LARGE SCALE GENOMIC DNA]</scope>
    <source>
        <strain evidence="3">JCM 4504</strain>
    </source>
</reference>
<gene>
    <name evidence="2" type="ORF">ACFQFF_26905</name>
</gene>